<keyword evidence="9" id="KW-1185">Reference proteome</keyword>
<dbReference type="PANTHER" id="PTHR43531">
    <property type="entry name" value="PROTEIN ICFG"/>
    <property type="match status" value="1"/>
</dbReference>
<gene>
    <name evidence="8" type="ORF">EM808_12325</name>
</gene>
<feature type="transmembrane region" description="Helical" evidence="6">
    <location>
        <begin position="189"/>
        <end position="211"/>
    </location>
</feature>
<dbReference type="InterPro" id="IPR024478">
    <property type="entry name" value="HlyB_4HB_MCP"/>
</dbReference>
<dbReference type="Pfam" id="PF00672">
    <property type="entry name" value="HAMP"/>
    <property type="match status" value="1"/>
</dbReference>
<keyword evidence="3" id="KW-0145">Chemotaxis</keyword>
<keyword evidence="2" id="KW-1003">Cell membrane</keyword>
<dbReference type="GO" id="GO:0006935">
    <property type="term" value="P:chemotaxis"/>
    <property type="evidence" value="ECO:0007669"/>
    <property type="project" value="UniProtKB-KW"/>
</dbReference>
<proteinExistence type="inferred from homology"/>
<keyword evidence="6" id="KW-1133">Transmembrane helix</keyword>
<keyword evidence="4 6" id="KW-0472">Membrane</keyword>
<dbReference type="RefSeq" id="WP_127738516.1">
    <property type="nucleotide sequence ID" value="NZ_RZTZ01000004.1"/>
</dbReference>
<evidence type="ECO:0000256" key="6">
    <source>
        <dbReference type="SAM" id="Phobius"/>
    </source>
</evidence>
<comment type="caution">
    <text evidence="8">The sequence shown here is derived from an EMBL/GenBank/DDBJ whole genome shotgun (WGS) entry which is preliminary data.</text>
</comment>
<keyword evidence="6" id="KW-0812">Transmembrane</keyword>
<dbReference type="EMBL" id="RZTZ01000004">
    <property type="protein sequence ID" value="RVT62565.1"/>
    <property type="molecule type" value="Genomic_DNA"/>
</dbReference>
<dbReference type="SMART" id="SM00304">
    <property type="entry name" value="HAMP"/>
    <property type="match status" value="1"/>
</dbReference>
<evidence type="ECO:0000259" key="7">
    <source>
        <dbReference type="PROSITE" id="PS50885"/>
    </source>
</evidence>
<comment type="subcellular location">
    <subcellularLocation>
        <location evidence="1">Cell membrane</location>
    </subcellularLocation>
</comment>
<evidence type="ECO:0000256" key="5">
    <source>
        <dbReference type="ARBA" id="ARBA00029447"/>
    </source>
</evidence>
<dbReference type="InterPro" id="IPR003660">
    <property type="entry name" value="HAMP_dom"/>
</dbReference>
<protein>
    <submittedName>
        <fullName evidence="8">HAMP domain-containing protein</fullName>
    </submittedName>
</protein>
<evidence type="ECO:0000256" key="4">
    <source>
        <dbReference type="ARBA" id="ARBA00023136"/>
    </source>
</evidence>
<dbReference type="GO" id="GO:0004888">
    <property type="term" value="F:transmembrane signaling receptor activity"/>
    <property type="evidence" value="ECO:0007669"/>
    <property type="project" value="TreeGrafter"/>
</dbReference>
<dbReference type="Pfam" id="PF12729">
    <property type="entry name" value="4HB_MCP_1"/>
    <property type="match status" value="1"/>
</dbReference>
<dbReference type="AlphaFoldDB" id="A0A3S3SK66"/>
<feature type="transmembrane region" description="Helical" evidence="6">
    <location>
        <begin position="12"/>
        <end position="32"/>
    </location>
</feature>
<name>A0A3S3SK66_9BACI</name>
<evidence type="ECO:0000256" key="1">
    <source>
        <dbReference type="ARBA" id="ARBA00004236"/>
    </source>
</evidence>
<dbReference type="GO" id="GO:0005886">
    <property type="term" value="C:plasma membrane"/>
    <property type="evidence" value="ECO:0007669"/>
    <property type="project" value="UniProtKB-SubCell"/>
</dbReference>
<dbReference type="SUPFAM" id="SSF158472">
    <property type="entry name" value="HAMP domain-like"/>
    <property type="match status" value="1"/>
</dbReference>
<dbReference type="Proteomes" id="UP000288024">
    <property type="component" value="Unassembled WGS sequence"/>
</dbReference>
<evidence type="ECO:0000313" key="8">
    <source>
        <dbReference type="EMBL" id="RVT62565.1"/>
    </source>
</evidence>
<organism evidence="8 9">
    <name type="scientific">Niallia taxi</name>
    <dbReference type="NCBI Taxonomy" id="2499688"/>
    <lineage>
        <taxon>Bacteria</taxon>
        <taxon>Bacillati</taxon>
        <taxon>Bacillota</taxon>
        <taxon>Bacilli</taxon>
        <taxon>Bacillales</taxon>
        <taxon>Bacillaceae</taxon>
        <taxon>Niallia</taxon>
    </lineage>
</organism>
<accession>A0A3S3SK66</accession>
<comment type="similarity">
    <text evidence="5">Belongs to the methyl-accepting chemotaxis (MCP) protein family.</text>
</comment>
<sequence length="280" mass="32030">MNFMKNRKVSQKIFVLIILSSIFLLFVGIYGINGLQQMSKNTNAMYKDRLIPNTWIAKMQLNNTQNDAYVLELFNTKSEEENNNIMDAFKASTEEIDMYKEKIDKLDLSNEERSAFNAYNEMLPDFRELRLSAMELGMQNKNEEAFRLYNTEVKAKKQEIDEKLNTLQKINLDTAEKIAKENKKEAQSAMITFVIIMIIAIAVTVFIGIYISRMITKPLKTLEVLMEKGKNGDFTELSTYNAKDEIGSLAISFNGMSEGIREVVKTINESSQQLAASSEE</sequence>
<evidence type="ECO:0000313" key="9">
    <source>
        <dbReference type="Proteomes" id="UP000288024"/>
    </source>
</evidence>
<dbReference type="CDD" id="cd06225">
    <property type="entry name" value="HAMP"/>
    <property type="match status" value="1"/>
</dbReference>
<dbReference type="GO" id="GO:0007165">
    <property type="term" value="P:signal transduction"/>
    <property type="evidence" value="ECO:0007669"/>
    <property type="project" value="InterPro"/>
</dbReference>
<evidence type="ECO:0000256" key="2">
    <source>
        <dbReference type="ARBA" id="ARBA00022475"/>
    </source>
</evidence>
<dbReference type="InterPro" id="IPR051310">
    <property type="entry name" value="MCP_chemotaxis"/>
</dbReference>
<evidence type="ECO:0000256" key="3">
    <source>
        <dbReference type="ARBA" id="ARBA00022500"/>
    </source>
</evidence>
<dbReference type="PROSITE" id="PS50885">
    <property type="entry name" value="HAMP"/>
    <property type="match status" value="1"/>
</dbReference>
<dbReference type="PANTHER" id="PTHR43531:SF11">
    <property type="entry name" value="METHYL-ACCEPTING CHEMOTAXIS PROTEIN 3"/>
    <property type="match status" value="1"/>
</dbReference>
<feature type="domain" description="HAMP" evidence="7">
    <location>
        <begin position="213"/>
        <end position="265"/>
    </location>
</feature>
<dbReference type="Gene3D" id="6.10.340.10">
    <property type="match status" value="1"/>
</dbReference>
<reference evidence="8 9" key="1">
    <citation type="submission" date="2019-01" db="EMBL/GenBank/DDBJ databases">
        <title>Bacillus sp. M5HDSG1-1, whole genome shotgun sequence.</title>
        <authorList>
            <person name="Tuo L."/>
        </authorList>
    </citation>
    <scope>NUCLEOTIDE SEQUENCE [LARGE SCALE GENOMIC DNA]</scope>
    <source>
        <strain evidence="8 9">M5HDSG1-1</strain>
    </source>
</reference>